<dbReference type="Proteomes" id="UP001066276">
    <property type="component" value="Chromosome 8"/>
</dbReference>
<evidence type="ECO:0000313" key="3">
    <source>
        <dbReference type="EMBL" id="KAJ1120813.1"/>
    </source>
</evidence>
<evidence type="ECO:0000313" key="4">
    <source>
        <dbReference type="Proteomes" id="UP001066276"/>
    </source>
</evidence>
<keyword evidence="1" id="KW-0175">Coiled coil</keyword>
<keyword evidence="4" id="KW-1185">Reference proteome</keyword>
<evidence type="ECO:0000256" key="2">
    <source>
        <dbReference type="SAM" id="MobiDB-lite"/>
    </source>
</evidence>
<dbReference type="AlphaFoldDB" id="A0AAV7P2G5"/>
<organism evidence="3 4">
    <name type="scientific">Pleurodeles waltl</name>
    <name type="common">Iberian ribbed newt</name>
    <dbReference type="NCBI Taxonomy" id="8319"/>
    <lineage>
        <taxon>Eukaryota</taxon>
        <taxon>Metazoa</taxon>
        <taxon>Chordata</taxon>
        <taxon>Craniata</taxon>
        <taxon>Vertebrata</taxon>
        <taxon>Euteleostomi</taxon>
        <taxon>Amphibia</taxon>
        <taxon>Batrachia</taxon>
        <taxon>Caudata</taxon>
        <taxon>Salamandroidea</taxon>
        <taxon>Salamandridae</taxon>
        <taxon>Pleurodelinae</taxon>
        <taxon>Pleurodeles</taxon>
    </lineage>
</organism>
<feature type="region of interest" description="Disordered" evidence="2">
    <location>
        <begin position="156"/>
        <end position="181"/>
    </location>
</feature>
<comment type="caution">
    <text evidence="3">The sequence shown here is derived from an EMBL/GenBank/DDBJ whole genome shotgun (WGS) entry which is preliminary data.</text>
</comment>
<accession>A0AAV7P2G5</accession>
<proteinExistence type="predicted"/>
<feature type="compositionally biased region" description="Basic residues" evidence="2">
    <location>
        <begin position="159"/>
        <end position="172"/>
    </location>
</feature>
<name>A0AAV7P2G5_PLEWA</name>
<protein>
    <submittedName>
        <fullName evidence="3">Uncharacterized protein</fullName>
    </submittedName>
</protein>
<evidence type="ECO:0000256" key="1">
    <source>
        <dbReference type="SAM" id="Coils"/>
    </source>
</evidence>
<sequence length="181" mass="20947">MDPELLEEWRTQTSDCSFKLMGTLITQAKRHIDEQIKVIKVLMKELEKVSNQEELQQLLGKMEEQIKKQEDEIKTRKAHKFNRDKMDYEHGRIYTFVCKYDTLRIKEKINNGGDVTVNYSITDVSSDPGSSADEAPLNKLDFRGEMRLMQMAVLQPGRSRVRGRGGKRRGGGRGRDIKNKD</sequence>
<feature type="coiled-coil region" evidence="1">
    <location>
        <begin position="32"/>
        <end position="79"/>
    </location>
</feature>
<gene>
    <name evidence="3" type="ORF">NDU88_008962</name>
</gene>
<dbReference type="EMBL" id="JANPWB010000012">
    <property type="protein sequence ID" value="KAJ1120813.1"/>
    <property type="molecule type" value="Genomic_DNA"/>
</dbReference>
<reference evidence="3" key="1">
    <citation type="journal article" date="2022" name="bioRxiv">
        <title>Sequencing and chromosome-scale assembly of the giantPleurodeles waltlgenome.</title>
        <authorList>
            <person name="Brown T."/>
            <person name="Elewa A."/>
            <person name="Iarovenko S."/>
            <person name="Subramanian E."/>
            <person name="Araus A.J."/>
            <person name="Petzold A."/>
            <person name="Susuki M."/>
            <person name="Suzuki K.-i.T."/>
            <person name="Hayashi T."/>
            <person name="Toyoda A."/>
            <person name="Oliveira C."/>
            <person name="Osipova E."/>
            <person name="Leigh N.D."/>
            <person name="Simon A."/>
            <person name="Yun M.H."/>
        </authorList>
    </citation>
    <scope>NUCLEOTIDE SEQUENCE</scope>
    <source>
        <strain evidence="3">20211129_DDA</strain>
        <tissue evidence="3">Liver</tissue>
    </source>
</reference>